<comment type="caution">
    <text evidence="1">The sequence shown here is derived from an EMBL/GenBank/DDBJ whole genome shotgun (WGS) entry which is preliminary data.</text>
</comment>
<evidence type="ECO:0000313" key="2">
    <source>
        <dbReference type="Proteomes" id="UP000827986"/>
    </source>
</evidence>
<reference evidence="1" key="1">
    <citation type="submission" date="2021-09" db="EMBL/GenBank/DDBJ databases">
        <title>The genome of Mauremys mutica provides insights into the evolution of semi-aquatic lifestyle.</title>
        <authorList>
            <person name="Gong S."/>
            <person name="Gao Y."/>
        </authorList>
    </citation>
    <scope>NUCLEOTIDE SEQUENCE</scope>
    <source>
        <strain evidence="1">MM-2020</strain>
        <tissue evidence="1">Muscle</tissue>
    </source>
</reference>
<proteinExistence type="predicted"/>
<name>A0A9D3WPV2_9SAUR</name>
<accession>A0A9D3WPV2</accession>
<protein>
    <submittedName>
        <fullName evidence="1">Uncharacterized protein</fullName>
    </submittedName>
</protein>
<dbReference type="AlphaFoldDB" id="A0A9D3WPV2"/>
<gene>
    <name evidence="1" type="ORF">KIL84_022501</name>
</gene>
<organism evidence="1 2">
    <name type="scientific">Mauremys mutica</name>
    <name type="common">yellowpond turtle</name>
    <dbReference type="NCBI Taxonomy" id="74926"/>
    <lineage>
        <taxon>Eukaryota</taxon>
        <taxon>Metazoa</taxon>
        <taxon>Chordata</taxon>
        <taxon>Craniata</taxon>
        <taxon>Vertebrata</taxon>
        <taxon>Euteleostomi</taxon>
        <taxon>Archelosauria</taxon>
        <taxon>Testudinata</taxon>
        <taxon>Testudines</taxon>
        <taxon>Cryptodira</taxon>
        <taxon>Durocryptodira</taxon>
        <taxon>Testudinoidea</taxon>
        <taxon>Geoemydidae</taxon>
        <taxon>Geoemydinae</taxon>
        <taxon>Mauremys</taxon>
    </lineage>
</organism>
<keyword evidence="2" id="KW-1185">Reference proteome</keyword>
<evidence type="ECO:0000313" key="1">
    <source>
        <dbReference type="EMBL" id="KAH1164942.1"/>
    </source>
</evidence>
<dbReference type="EMBL" id="JAHDVG010000488">
    <property type="protein sequence ID" value="KAH1164942.1"/>
    <property type="molecule type" value="Genomic_DNA"/>
</dbReference>
<dbReference type="Proteomes" id="UP000827986">
    <property type="component" value="Unassembled WGS sequence"/>
</dbReference>
<sequence>MVESLCCCVLEHMHPSLKEREIRLASEGRCRKRDAHSLVECKEMIRDLNPMDHLLSLFFYMRHIHLKSLVFHTSYGNAQCAFNTCPLPSAITFPGPQLQPAFGHCHQQRTEDLTIRTEHLLPPAFKNHVAKYTVE</sequence>